<keyword evidence="3" id="KW-1185">Reference proteome</keyword>
<dbReference type="OrthoDB" id="10017659at2759"/>
<feature type="region of interest" description="Disordered" evidence="1">
    <location>
        <begin position="228"/>
        <end position="253"/>
    </location>
</feature>
<protein>
    <submittedName>
        <fullName evidence="2">(salmon louse) hypothetical protein</fullName>
    </submittedName>
</protein>
<evidence type="ECO:0000313" key="2">
    <source>
        <dbReference type="EMBL" id="CAF2974972.1"/>
    </source>
</evidence>
<feature type="compositionally biased region" description="Polar residues" evidence="1">
    <location>
        <begin position="228"/>
        <end position="250"/>
    </location>
</feature>
<accession>A0A7R8HAR5</accession>
<dbReference type="AlphaFoldDB" id="A0A7R8HAR5"/>
<dbReference type="Proteomes" id="UP000675881">
    <property type="component" value="Chromosome 6"/>
</dbReference>
<name>A0A7R8HAR5_LEPSM</name>
<dbReference type="EMBL" id="HG994585">
    <property type="protein sequence ID" value="CAF2974972.1"/>
    <property type="molecule type" value="Genomic_DNA"/>
</dbReference>
<organism evidence="2 3">
    <name type="scientific">Lepeophtheirus salmonis</name>
    <name type="common">Salmon louse</name>
    <name type="synonym">Caligus salmonis</name>
    <dbReference type="NCBI Taxonomy" id="72036"/>
    <lineage>
        <taxon>Eukaryota</taxon>
        <taxon>Metazoa</taxon>
        <taxon>Ecdysozoa</taxon>
        <taxon>Arthropoda</taxon>
        <taxon>Crustacea</taxon>
        <taxon>Multicrustacea</taxon>
        <taxon>Hexanauplia</taxon>
        <taxon>Copepoda</taxon>
        <taxon>Siphonostomatoida</taxon>
        <taxon>Caligidae</taxon>
        <taxon>Lepeophtheirus</taxon>
    </lineage>
</organism>
<sequence length="315" mass="36395">MISDRVRIREKIDDFLEYEDLLFHDQRKAVELERMVALESYLSTRDIPFETMEAAKRMLHGDFDTLEKPSIYDKSFIGTATEALSQSLIPFPYKVAKAIDPYIYRNIDYDVWIQQSKEIPIKEKKIYSHQKKNRNGLWIGFTKSEKANKSASFSKDSYSLACYKNQKLESRNERKGQAMDSRRDAFCWTKKLDFSIPPPCWSNPSSDPSQFMVKYVYPILGECPTLPNGENNIRPNSEQSIPLSPQSNSLPPRINGVNRPPPILIPNSINTHYSILPTASSYSYFTGRRHRESNKGGFPFQIASELQYKAKRTHT</sequence>
<evidence type="ECO:0000256" key="1">
    <source>
        <dbReference type="SAM" id="MobiDB-lite"/>
    </source>
</evidence>
<proteinExistence type="predicted"/>
<reference evidence="2" key="1">
    <citation type="submission" date="2021-02" db="EMBL/GenBank/DDBJ databases">
        <authorList>
            <person name="Bekaert M."/>
        </authorList>
    </citation>
    <scope>NUCLEOTIDE SEQUENCE</scope>
    <source>
        <strain evidence="2">IoA-00</strain>
    </source>
</reference>
<evidence type="ECO:0000313" key="3">
    <source>
        <dbReference type="Proteomes" id="UP000675881"/>
    </source>
</evidence>
<gene>
    <name evidence="2" type="ORF">LSAA_11898</name>
</gene>